<protein>
    <submittedName>
        <fullName evidence="1">Uncharacterized protein</fullName>
    </submittedName>
</protein>
<comment type="caution">
    <text evidence="1">The sequence shown here is derived from an EMBL/GenBank/DDBJ whole genome shotgun (WGS) entry which is preliminary data.</text>
</comment>
<sequence length="66" mass="7553">MADRDALPLPLEVRARLAELELELSEVHQQLGKQAVPHNCIAIYAISTLQKLHFYHKKMHRHSNAA</sequence>
<accession>A0ABR3L6R2</accession>
<reference evidence="1 2" key="1">
    <citation type="submission" date="2023-09" db="EMBL/GenBank/DDBJ databases">
        <authorList>
            <person name="Wang M."/>
        </authorList>
    </citation>
    <scope>NUCLEOTIDE SEQUENCE [LARGE SCALE GENOMIC DNA]</scope>
    <source>
        <strain evidence="1">GT-2023</strain>
        <tissue evidence="1">Liver</tissue>
    </source>
</reference>
<organism evidence="1 2">
    <name type="scientific">Cirrhinus molitorella</name>
    <name type="common">mud carp</name>
    <dbReference type="NCBI Taxonomy" id="172907"/>
    <lineage>
        <taxon>Eukaryota</taxon>
        <taxon>Metazoa</taxon>
        <taxon>Chordata</taxon>
        <taxon>Craniata</taxon>
        <taxon>Vertebrata</taxon>
        <taxon>Euteleostomi</taxon>
        <taxon>Actinopterygii</taxon>
        <taxon>Neopterygii</taxon>
        <taxon>Teleostei</taxon>
        <taxon>Ostariophysi</taxon>
        <taxon>Cypriniformes</taxon>
        <taxon>Cyprinidae</taxon>
        <taxon>Labeoninae</taxon>
        <taxon>Labeonini</taxon>
        <taxon>Cirrhinus</taxon>
    </lineage>
</organism>
<evidence type="ECO:0000313" key="1">
    <source>
        <dbReference type="EMBL" id="KAL1248518.1"/>
    </source>
</evidence>
<dbReference type="EMBL" id="JAYMGO010000024">
    <property type="protein sequence ID" value="KAL1248518.1"/>
    <property type="molecule type" value="Genomic_DNA"/>
</dbReference>
<evidence type="ECO:0000313" key="2">
    <source>
        <dbReference type="Proteomes" id="UP001558613"/>
    </source>
</evidence>
<dbReference type="Proteomes" id="UP001558613">
    <property type="component" value="Unassembled WGS sequence"/>
</dbReference>
<keyword evidence="2" id="KW-1185">Reference proteome</keyword>
<proteinExistence type="predicted"/>
<gene>
    <name evidence="1" type="ORF">QQF64_021836</name>
</gene>
<name>A0ABR3L6R2_9TELE</name>